<reference evidence="1 2" key="1">
    <citation type="journal article" date="2019" name="PLoS ONE">
        <title>Comparative genome analysis indicates high evolutionary potential of pathogenicity genes in Colletotrichum tanaceti.</title>
        <authorList>
            <person name="Lelwala R.V."/>
            <person name="Korhonen P.K."/>
            <person name="Young N.D."/>
            <person name="Scott J.B."/>
            <person name="Ades P.A."/>
            <person name="Gasser R.B."/>
            <person name="Taylor P.W.J."/>
        </authorList>
    </citation>
    <scope>NUCLEOTIDE SEQUENCE [LARGE SCALE GENOMIC DNA]</scope>
    <source>
        <strain evidence="1">BRIP57314</strain>
    </source>
</reference>
<dbReference type="InterPro" id="IPR013783">
    <property type="entry name" value="Ig-like_fold"/>
</dbReference>
<protein>
    <submittedName>
        <fullName evidence="1">Uncharacterized protein</fullName>
    </submittedName>
</protein>
<dbReference type="OrthoDB" id="10036721at2759"/>
<dbReference type="Gene3D" id="2.60.40.10">
    <property type="entry name" value="Immunoglobulins"/>
    <property type="match status" value="1"/>
</dbReference>
<dbReference type="EMBL" id="PJEX01000085">
    <property type="protein sequence ID" value="TKW55829.1"/>
    <property type="molecule type" value="Genomic_DNA"/>
</dbReference>
<comment type="caution">
    <text evidence="1">The sequence shown here is derived from an EMBL/GenBank/DDBJ whole genome shotgun (WGS) entry which is preliminary data.</text>
</comment>
<organism evidence="1 2">
    <name type="scientific">Colletotrichum tanaceti</name>
    <dbReference type="NCBI Taxonomy" id="1306861"/>
    <lineage>
        <taxon>Eukaryota</taxon>
        <taxon>Fungi</taxon>
        <taxon>Dikarya</taxon>
        <taxon>Ascomycota</taxon>
        <taxon>Pezizomycotina</taxon>
        <taxon>Sordariomycetes</taxon>
        <taxon>Hypocreomycetidae</taxon>
        <taxon>Glomerellales</taxon>
        <taxon>Glomerellaceae</taxon>
        <taxon>Colletotrichum</taxon>
        <taxon>Colletotrichum destructivum species complex</taxon>
    </lineage>
</organism>
<dbReference type="AlphaFoldDB" id="A0A4U6XJX3"/>
<dbReference type="STRING" id="1306861.A0A4U6XJX3"/>
<evidence type="ECO:0000313" key="1">
    <source>
        <dbReference type="EMBL" id="TKW55829.1"/>
    </source>
</evidence>
<dbReference type="Proteomes" id="UP000310108">
    <property type="component" value="Unassembled WGS sequence"/>
</dbReference>
<name>A0A4U6XJX3_9PEZI</name>
<dbReference type="Pfam" id="PF25788">
    <property type="entry name" value="Ig_Rha78A_N"/>
    <property type="match status" value="1"/>
</dbReference>
<evidence type="ECO:0000313" key="2">
    <source>
        <dbReference type="Proteomes" id="UP000310108"/>
    </source>
</evidence>
<accession>A0A4U6XJX3</accession>
<keyword evidence="2" id="KW-1185">Reference proteome</keyword>
<proteinExistence type="predicted"/>
<gene>
    <name evidence="1" type="ORF">CTA1_8777</name>
</gene>
<sequence length="68" mass="7712">MAASISRVTLEHHRLPFGIAETQPRISWRFDGNDVDWENSAYDVDGPKRPIYSIKSFPVGANITRARP</sequence>